<accession>A0A4Z2IHZ1</accession>
<keyword evidence="3" id="KW-1185">Reference proteome</keyword>
<evidence type="ECO:0000256" key="1">
    <source>
        <dbReference type="SAM" id="MobiDB-lite"/>
    </source>
</evidence>
<gene>
    <name evidence="2" type="ORF">EYF80_012419</name>
</gene>
<proteinExistence type="predicted"/>
<comment type="caution">
    <text evidence="2">The sequence shown here is derived from an EMBL/GenBank/DDBJ whole genome shotgun (WGS) entry which is preliminary data.</text>
</comment>
<dbReference type="AlphaFoldDB" id="A0A4Z2IHZ1"/>
<protein>
    <submittedName>
        <fullName evidence="2">Uncharacterized protein</fullName>
    </submittedName>
</protein>
<name>A0A4Z2IHZ1_9TELE</name>
<sequence length="312" mass="34229">MKKTLRGLMIRKSTSRYPGPARRLGSSMHQTGPLSNTEKLMDVLSHAEDWRGGRASDKLKNLSGEERTKTLMLTTGNIVSVGRQAHKVLLVDVTLERAQAEFQHQIDISQVQVLLVGTQHILEHLPSRPILRAQRNRSRGAWWRDFFLLPEDAVGLLRDAKPPRDDGTAANVGTDIAPSLAPARLREGTTFVELLPLLVTPPPPFVFPVPPVPPLTLLVLGTELAPPALGCGRLPDIVRGRLETPRNPLRCLPFKASGRRCYLVIPAGWLAGWLACVLASWGRKQVTEHPTYSNLSVGARLAFATDGASEDP</sequence>
<evidence type="ECO:0000313" key="2">
    <source>
        <dbReference type="EMBL" id="TNN77305.1"/>
    </source>
</evidence>
<dbReference type="Proteomes" id="UP000314294">
    <property type="component" value="Unassembled WGS sequence"/>
</dbReference>
<evidence type="ECO:0000313" key="3">
    <source>
        <dbReference type="Proteomes" id="UP000314294"/>
    </source>
</evidence>
<organism evidence="2 3">
    <name type="scientific">Liparis tanakae</name>
    <name type="common">Tanaka's snailfish</name>
    <dbReference type="NCBI Taxonomy" id="230148"/>
    <lineage>
        <taxon>Eukaryota</taxon>
        <taxon>Metazoa</taxon>
        <taxon>Chordata</taxon>
        <taxon>Craniata</taxon>
        <taxon>Vertebrata</taxon>
        <taxon>Euteleostomi</taxon>
        <taxon>Actinopterygii</taxon>
        <taxon>Neopterygii</taxon>
        <taxon>Teleostei</taxon>
        <taxon>Neoteleostei</taxon>
        <taxon>Acanthomorphata</taxon>
        <taxon>Eupercaria</taxon>
        <taxon>Perciformes</taxon>
        <taxon>Cottioidei</taxon>
        <taxon>Cottales</taxon>
        <taxon>Liparidae</taxon>
        <taxon>Liparis</taxon>
    </lineage>
</organism>
<dbReference type="EMBL" id="SRLO01000084">
    <property type="protein sequence ID" value="TNN77305.1"/>
    <property type="molecule type" value="Genomic_DNA"/>
</dbReference>
<feature type="region of interest" description="Disordered" evidence="1">
    <location>
        <begin position="12"/>
        <end position="34"/>
    </location>
</feature>
<reference evidence="2 3" key="1">
    <citation type="submission" date="2019-03" db="EMBL/GenBank/DDBJ databases">
        <title>First draft genome of Liparis tanakae, snailfish: a comprehensive survey of snailfish specific genes.</title>
        <authorList>
            <person name="Kim W."/>
            <person name="Song I."/>
            <person name="Jeong J.-H."/>
            <person name="Kim D."/>
            <person name="Kim S."/>
            <person name="Ryu S."/>
            <person name="Song J.Y."/>
            <person name="Lee S.K."/>
        </authorList>
    </citation>
    <scope>NUCLEOTIDE SEQUENCE [LARGE SCALE GENOMIC DNA]</scope>
    <source>
        <tissue evidence="2">Muscle</tissue>
    </source>
</reference>